<feature type="repeat" description="PPR" evidence="4">
    <location>
        <begin position="236"/>
        <end position="270"/>
    </location>
</feature>
<dbReference type="EMBL" id="AP003706">
    <property type="protein sequence ID" value="BAD73615.1"/>
    <property type="molecule type" value="Genomic_DNA"/>
</dbReference>
<evidence type="ECO:0000256" key="4">
    <source>
        <dbReference type="PROSITE-ProRule" id="PRU00708"/>
    </source>
</evidence>
<name>Q5QMQ6_ORYSJ</name>
<dbReference type="Pfam" id="PF01535">
    <property type="entry name" value="PPR"/>
    <property type="match status" value="1"/>
</dbReference>
<dbReference type="Pfam" id="PF13041">
    <property type="entry name" value="PPR_2"/>
    <property type="match status" value="2"/>
</dbReference>
<dbReference type="Proteomes" id="UP000817658">
    <property type="component" value="Chromosome 1"/>
</dbReference>
<organism evidence="8">
    <name type="scientific">Oryza sativa subsp. japonica</name>
    <name type="common">Rice</name>
    <dbReference type="NCBI Taxonomy" id="39947"/>
    <lineage>
        <taxon>Eukaryota</taxon>
        <taxon>Viridiplantae</taxon>
        <taxon>Streptophyta</taxon>
        <taxon>Embryophyta</taxon>
        <taxon>Tracheophyta</taxon>
        <taxon>Spermatophyta</taxon>
        <taxon>Magnoliopsida</taxon>
        <taxon>Liliopsida</taxon>
        <taxon>Poales</taxon>
        <taxon>Poaceae</taxon>
        <taxon>BOP clade</taxon>
        <taxon>Oryzoideae</taxon>
        <taxon>Oryzeae</taxon>
        <taxon>Oryzinae</taxon>
        <taxon>Oryza</taxon>
        <taxon>Oryza sativa</taxon>
    </lineage>
</organism>
<keyword evidence="2" id="KW-0677">Repeat</keyword>
<dbReference type="AlphaFoldDB" id="Q5QMQ6"/>
<evidence type="ECO:0000259" key="6">
    <source>
        <dbReference type="Pfam" id="PF23276"/>
    </source>
</evidence>
<feature type="domain" description="Pentatricopeptide repeat-containing protein-mitochondrial" evidence="6">
    <location>
        <begin position="491"/>
        <end position="573"/>
    </location>
</feature>
<reference evidence="8" key="1">
    <citation type="journal article" date="2002" name="Nature">
        <title>The genome sequence and structure of rice chromosome 1.</title>
        <authorList>
            <person name="Sasaki T."/>
            <person name="Matsumoto T."/>
            <person name="Yamamoto K."/>
            <person name="Sakata K."/>
            <person name="Baba T."/>
            <person name="Katayose Y."/>
            <person name="Wu J."/>
            <person name="Niimura Y."/>
            <person name="Cheng Z."/>
            <person name="Nagamura Y."/>
            <person name="Antonio B.A."/>
            <person name="Kanamori H."/>
            <person name="Hosokawa S."/>
            <person name="Masukawa M."/>
            <person name="Arikawa K."/>
            <person name="Chiden Y."/>
            <person name="Hayashi M."/>
            <person name="Okamoto M."/>
            <person name="Ando T."/>
            <person name="Aoki H."/>
            <person name="Arita K."/>
            <person name="Hamada M."/>
            <person name="Harada C."/>
            <person name="Hijishita S."/>
            <person name="Honda M."/>
            <person name="Ichikawa Y."/>
            <person name="Idonuma A."/>
            <person name="Iijima M."/>
            <person name="Ikeda M."/>
            <person name="Ikeno M."/>
            <person name="Itoh S."/>
            <person name="Itoh T."/>
            <person name="Itoh Y."/>
            <person name="Itoh Y."/>
            <person name="Iwabuchi A."/>
            <person name="Kamiya K."/>
            <person name="Karasawa W."/>
            <person name="Katagiri S."/>
            <person name="Kikuta A."/>
            <person name="Kobayashi N."/>
            <person name="Kono I."/>
            <person name="Machita K."/>
            <person name="Maehara T."/>
            <person name="Mizuno H."/>
            <person name="Mizubayashi T."/>
            <person name="Mukai Y."/>
            <person name="Nagasaki H."/>
            <person name="Nakashima M."/>
            <person name="Nakama Y."/>
            <person name="Nakamichi Y."/>
            <person name="Nakamura M."/>
            <person name="Namiki N."/>
            <person name="Negishi M."/>
            <person name="Ohta I."/>
            <person name="Ono N."/>
            <person name="Saji S."/>
            <person name="Sakai K."/>
            <person name="Shibata M."/>
            <person name="Shimokawa T."/>
            <person name="Shomura A."/>
            <person name="Song J."/>
            <person name="Takazaki Y."/>
            <person name="Terasawa K."/>
            <person name="Tsuji K."/>
            <person name="Waki K."/>
            <person name="Yamagata H."/>
            <person name="Yamane H."/>
            <person name="Yoshiki S."/>
            <person name="Yoshihara R."/>
            <person name="Yukawa K."/>
            <person name="Zhong H."/>
            <person name="Iwama H."/>
            <person name="Endo T."/>
            <person name="Ito H."/>
            <person name="Hahn J.H."/>
            <person name="Kim H.I."/>
            <person name="Eun M.Y."/>
            <person name="Yano M."/>
            <person name="Jiang J."/>
            <person name="Gojobori T."/>
        </authorList>
    </citation>
    <scope>NUCLEOTIDE SEQUENCE</scope>
</reference>
<dbReference type="Gene3D" id="1.25.40.10">
    <property type="entry name" value="Tetratricopeptide repeat domain"/>
    <property type="match status" value="4"/>
</dbReference>
<feature type="repeat" description="PPR" evidence="4">
    <location>
        <begin position="444"/>
        <end position="478"/>
    </location>
</feature>
<feature type="compositionally biased region" description="Basic residues" evidence="5">
    <location>
        <begin position="85"/>
        <end position="98"/>
    </location>
</feature>
<dbReference type="HOGENOM" id="CLU_002706_49_0_1"/>
<feature type="repeat" description="PPR" evidence="4">
    <location>
        <begin position="339"/>
        <end position="373"/>
    </location>
</feature>
<dbReference type="InterPro" id="IPR057027">
    <property type="entry name" value="TPR_mt"/>
</dbReference>
<sequence>MTKPAGWWRRSRDAEATKGNNASAHNAMPRTRRGSARRDAIAADELASSLYRRRLPEKRREEEKEKRKENQKEGSIPPNTSVPPRTRRLCPSRRRRRSPMPPATPSATRWPKTLTADHLHRLVRAERDPRRALALFDAATARPSSASPPDDSTAAAAAPVLPSRDTVSLLTSRLASASLLPLASSLLSRSRELFPSPGELEPPFLSLLRAYSRAHQPLAALHLFRSAPSALGLPHSARSYTAVLAALVAHSHLSLARSLLADMRAAGFAPTTATYNVLVKAHCSDAAVPIDDAVRVFRNIPKPDACSYNTVIDGLCRRGRLPEARDLFAEMIANGTAPTVVTYTTLIHWLAREACFDDALKLFDEMARRGIMPNVVTYSSLIDGLCKGGRAASAVELLDRMVKERKLPNTITYSSVIDGLCKEGCLGQAMEILDRMRLQGRKPDAGLFGKLIVGLCDAGRALEASNYLDEMNFAGIRPNRLTWSLHGRINDAVVTALCSKGEVVRAFQVYQSMRTRGISTKPTTFHLLVECLSKKNNLEKAAHVVRDMLSERCIPERETWDTIVRAYWSKKKLRAVGSVQGPCAAVAKVGARNWKTGTVSEGRNLMFLCLGDCFLHGLMLLFVLFSVGDLLLEETQLGILSMEKEGI</sequence>
<dbReference type="EMBL" id="AP003223">
    <property type="protein sequence ID" value="BAD73299.1"/>
    <property type="molecule type" value="Genomic_DNA"/>
</dbReference>
<dbReference type="Proteomes" id="UP000000763">
    <property type="component" value="Chromosome 1"/>
</dbReference>
<feature type="repeat" description="PPR" evidence="4">
    <location>
        <begin position="304"/>
        <end position="338"/>
    </location>
</feature>
<feature type="repeat" description="PPR" evidence="4">
    <location>
        <begin position="374"/>
        <end position="408"/>
    </location>
</feature>
<evidence type="ECO:0000256" key="1">
    <source>
        <dbReference type="ARBA" id="ARBA00007626"/>
    </source>
</evidence>
<feature type="repeat" description="PPR" evidence="4">
    <location>
        <begin position="521"/>
        <end position="555"/>
    </location>
</feature>
<dbReference type="NCBIfam" id="TIGR00756">
    <property type="entry name" value="PPR"/>
    <property type="match status" value="7"/>
</dbReference>
<evidence type="ECO:0000256" key="5">
    <source>
        <dbReference type="SAM" id="MobiDB-lite"/>
    </source>
</evidence>
<dbReference type="Pfam" id="PF23276">
    <property type="entry name" value="TPR_24"/>
    <property type="match status" value="1"/>
</dbReference>
<reference evidence="9" key="2">
    <citation type="journal article" date="2005" name="Nature">
        <title>The map-based sequence of the rice genome.</title>
        <authorList>
            <consortium name="International rice genome sequencing project (IRGSP)"/>
            <person name="Matsumoto T."/>
            <person name="Wu J."/>
            <person name="Kanamori H."/>
            <person name="Katayose Y."/>
            <person name="Fujisawa M."/>
            <person name="Namiki N."/>
            <person name="Mizuno H."/>
            <person name="Yamamoto K."/>
            <person name="Antonio B.A."/>
            <person name="Baba T."/>
            <person name="Sakata K."/>
            <person name="Nagamura Y."/>
            <person name="Aoki H."/>
            <person name="Arikawa K."/>
            <person name="Arita K."/>
            <person name="Bito T."/>
            <person name="Chiden Y."/>
            <person name="Fujitsuka N."/>
            <person name="Fukunaka R."/>
            <person name="Hamada M."/>
            <person name="Harada C."/>
            <person name="Hayashi A."/>
            <person name="Hijishita S."/>
            <person name="Honda M."/>
            <person name="Hosokawa S."/>
            <person name="Ichikawa Y."/>
            <person name="Idonuma A."/>
            <person name="Iijima M."/>
            <person name="Ikeda M."/>
            <person name="Ikeno M."/>
            <person name="Ito K."/>
            <person name="Ito S."/>
            <person name="Ito T."/>
            <person name="Ito Y."/>
            <person name="Ito Y."/>
            <person name="Iwabuchi A."/>
            <person name="Kamiya K."/>
            <person name="Karasawa W."/>
            <person name="Kurita K."/>
            <person name="Katagiri S."/>
            <person name="Kikuta A."/>
            <person name="Kobayashi H."/>
            <person name="Kobayashi N."/>
            <person name="Machita K."/>
            <person name="Maehara T."/>
            <person name="Masukawa M."/>
            <person name="Mizubayashi T."/>
            <person name="Mukai Y."/>
            <person name="Nagasaki H."/>
            <person name="Nagata Y."/>
            <person name="Naito S."/>
            <person name="Nakashima M."/>
            <person name="Nakama Y."/>
            <person name="Nakamichi Y."/>
            <person name="Nakamura M."/>
            <person name="Meguro A."/>
            <person name="Negishi M."/>
            <person name="Ohta I."/>
            <person name="Ohta T."/>
            <person name="Okamoto M."/>
            <person name="Ono N."/>
            <person name="Saji S."/>
            <person name="Sakaguchi M."/>
            <person name="Sakai K."/>
            <person name="Shibata M."/>
            <person name="Shimokawa T."/>
            <person name="Song J."/>
            <person name="Takazaki Y."/>
            <person name="Terasawa K."/>
            <person name="Tsugane M."/>
            <person name="Tsuji K."/>
            <person name="Ueda S."/>
            <person name="Waki K."/>
            <person name="Yamagata H."/>
            <person name="Yamamoto M."/>
            <person name="Yamamoto S."/>
            <person name="Yamane H."/>
            <person name="Yoshiki S."/>
            <person name="Yoshihara R."/>
            <person name="Yukawa K."/>
            <person name="Zhong H."/>
            <person name="Yano M."/>
            <person name="Yuan Q."/>
            <person name="Ouyang S."/>
            <person name="Liu J."/>
            <person name="Jones K.M."/>
            <person name="Gansberger K."/>
            <person name="Moffat K."/>
            <person name="Hill J."/>
            <person name="Bera J."/>
            <person name="Fadrosh D."/>
            <person name="Jin S."/>
            <person name="Johri S."/>
            <person name="Kim M."/>
            <person name="Overton L."/>
            <person name="Reardon M."/>
            <person name="Tsitrin T."/>
            <person name="Vuong H."/>
            <person name="Weaver B."/>
            <person name="Ciecko A."/>
            <person name="Tallon L."/>
            <person name="Jackson J."/>
            <person name="Pai G."/>
            <person name="Aken S.V."/>
            <person name="Utterback T."/>
            <person name="Reidmuller S."/>
            <person name="Feldblyum T."/>
            <person name="Hsiao J."/>
            <person name="Zismann V."/>
            <person name="Iobst S."/>
            <person name="de Vazeille A.R."/>
            <person name="Buell C.R."/>
            <person name="Ying K."/>
            <person name="Li Y."/>
            <person name="Lu T."/>
            <person name="Huang Y."/>
            <person name="Zhao Q."/>
            <person name="Feng Q."/>
            <person name="Zhang L."/>
            <person name="Zhu J."/>
            <person name="Weng Q."/>
            <person name="Mu J."/>
            <person name="Lu Y."/>
            <person name="Fan D."/>
            <person name="Liu Y."/>
            <person name="Guan J."/>
            <person name="Zhang Y."/>
            <person name="Yu S."/>
            <person name="Liu X."/>
            <person name="Zhang Y."/>
            <person name="Hong G."/>
            <person name="Han B."/>
            <person name="Choisne N."/>
            <person name="Demange N."/>
            <person name="Orjeda G."/>
            <person name="Samain S."/>
            <person name="Cattolico L."/>
            <person name="Pelletier E."/>
            <person name="Couloux A."/>
            <person name="Segurens B."/>
            <person name="Wincker P."/>
            <person name="D'Hont A."/>
            <person name="Scarpelli C."/>
            <person name="Weissenbach J."/>
            <person name="Salanoubat M."/>
            <person name="Quetier F."/>
            <person name="Yu Y."/>
            <person name="Kim H.R."/>
            <person name="Rambo T."/>
            <person name="Currie J."/>
            <person name="Collura K."/>
            <person name="Luo M."/>
            <person name="Yang T."/>
            <person name="Ammiraju J.S.S."/>
            <person name="Engler F."/>
            <person name="Soderlund C."/>
            <person name="Wing R.A."/>
            <person name="Palmer L.E."/>
            <person name="de la Bastide M."/>
            <person name="Spiegel L."/>
            <person name="Nascimento L."/>
            <person name="Zutavern T."/>
            <person name="O'Shaughnessy A."/>
            <person name="Dike S."/>
            <person name="Dedhia N."/>
            <person name="Preston R."/>
            <person name="Balija V."/>
            <person name="McCombie W.R."/>
            <person name="Chow T."/>
            <person name="Chen H."/>
            <person name="Chung M."/>
            <person name="Chen C."/>
            <person name="Shaw J."/>
            <person name="Wu H."/>
            <person name="Hsiao K."/>
            <person name="Chao Y."/>
            <person name="Chu M."/>
            <person name="Cheng C."/>
            <person name="Hour A."/>
            <person name="Lee P."/>
            <person name="Lin S."/>
            <person name="Lin Y."/>
            <person name="Liou J."/>
            <person name="Liu S."/>
            <person name="Hsing Y."/>
            <person name="Raghuvanshi S."/>
            <person name="Mohanty A."/>
            <person name="Bharti A.K."/>
            <person name="Gaur A."/>
            <person name="Gupta V."/>
            <person name="Kumar D."/>
            <person name="Ravi V."/>
            <person name="Vij S."/>
            <person name="Kapur A."/>
            <person name="Khurana P."/>
            <person name="Khurana P."/>
            <person name="Khurana J.P."/>
            <person name="Tyagi A.K."/>
            <person name="Gaikwad K."/>
            <person name="Singh A."/>
            <person name="Dalal V."/>
            <person name="Srivastava S."/>
            <person name="Dixit A."/>
            <person name="Pal A.K."/>
            <person name="Ghazi I.A."/>
            <person name="Yadav M."/>
            <person name="Pandit A."/>
            <person name="Bhargava A."/>
            <person name="Sureshbabu K."/>
            <person name="Batra K."/>
            <person name="Sharma T.R."/>
            <person name="Mohapatra T."/>
            <person name="Singh N.K."/>
            <person name="Messing J."/>
            <person name="Nelson A.B."/>
            <person name="Fuks G."/>
            <person name="Kavchok S."/>
            <person name="Keizer G."/>
            <person name="Linton E."/>
            <person name="Llaca V."/>
            <person name="Song R."/>
            <person name="Tanyolac B."/>
            <person name="Young S."/>
            <person name="Ho-Il K."/>
            <person name="Hahn J.H."/>
            <person name="Sangsakoo G."/>
            <person name="Vanavichit A."/>
            <person name="de Mattos Luiz.A.T."/>
            <person name="Zimmer P.D."/>
            <person name="Malone G."/>
            <person name="Dellagostin O."/>
            <person name="de Oliveira A.C."/>
            <person name="Bevan M."/>
            <person name="Bancroft I."/>
            <person name="Minx P."/>
            <person name="Cordum H."/>
            <person name="Wilson R."/>
            <person name="Cheng Z."/>
            <person name="Jin W."/>
            <person name="Jiang J."/>
            <person name="Leong S.A."/>
            <person name="Iwama H."/>
            <person name="Gojobori T."/>
            <person name="Itoh T."/>
            <person name="Niimura Y."/>
            <person name="Fujii Y."/>
            <person name="Habara T."/>
            <person name="Sakai H."/>
            <person name="Sato Y."/>
            <person name="Wilson G."/>
            <person name="Kumar K."/>
            <person name="McCouch S."/>
            <person name="Juretic N."/>
            <person name="Hoen D."/>
            <person name="Wright S."/>
            <person name="Bruskiewich R."/>
            <person name="Bureau T."/>
            <person name="Miyao A."/>
            <person name="Hirochika H."/>
            <person name="Nishikawa T."/>
            <person name="Kadowaki K."/>
            <person name="Sugiura M."/>
            <person name="Burr B."/>
            <person name="Sasaki T."/>
        </authorList>
    </citation>
    <scope>NUCLEOTIDE SEQUENCE [LARGE SCALE GENOMIC DNA]</scope>
    <source>
        <strain evidence="9">cv. Nipponbare</strain>
    </source>
</reference>
<dbReference type="InterPro" id="IPR002885">
    <property type="entry name" value="PPR_rpt"/>
</dbReference>
<dbReference type="Pfam" id="PF12854">
    <property type="entry name" value="PPR_1"/>
    <property type="match status" value="2"/>
</dbReference>
<evidence type="ECO:0000313" key="9">
    <source>
        <dbReference type="Proteomes" id="UP000000763"/>
    </source>
</evidence>
<dbReference type="PROSITE" id="PS51375">
    <property type="entry name" value="PPR"/>
    <property type="match status" value="7"/>
</dbReference>
<keyword evidence="3" id="KW-0809">Transit peptide</keyword>
<dbReference type="PANTHER" id="PTHR47941">
    <property type="entry name" value="PENTATRICOPEPTIDE REPEAT-CONTAINING PROTEIN 3, MITOCHONDRIAL"/>
    <property type="match status" value="1"/>
</dbReference>
<feature type="region of interest" description="Disordered" evidence="5">
    <location>
        <begin position="140"/>
        <end position="159"/>
    </location>
</feature>
<evidence type="ECO:0000256" key="2">
    <source>
        <dbReference type="ARBA" id="ARBA00022737"/>
    </source>
</evidence>
<accession>Q5QLU9</accession>
<feature type="repeat" description="PPR" evidence="4">
    <location>
        <begin position="409"/>
        <end position="443"/>
    </location>
</feature>
<evidence type="ECO:0000313" key="7">
    <source>
        <dbReference type="EMBL" id="BAD73299.1"/>
    </source>
</evidence>
<accession>Q5QMQ6</accession>
<feature type="compositionally biased region" description="Basic and acidic residues" evidence="5">
    <location>
        <begin position="58"/>
        <end position="72"/>
    </location>
</feature>
<gene>
    <name evidence="8" type="ORF">OJ1125_C04.24</name>
    <name evidence="7" type="ORF">P0007F06.6</name>
</gene>
<feature type="region of interest" description="Disordered" evidence="5">
    <location>
        <begin position="1"/>
        <end position="115"/>
    </location>
</feature>
<protein>
    <submittedName>
        <fullName evidence="8">Fertility restorer B-like</fullName>
    </submittedName>
</protein>
<evidence type="ECO:0000313" key="8">
    <source>
        <dbReference type="EMBL" id="BAD73615.1"/>
    </source>
</evidence>
<evidence type="ECO:0000256" key="3">
    <source>
        <dbReference type="ARBA" id="ARBA00022946"/>
    </source>
</evidence>
<proteinExistence type="inferred from homology"/>
<reference evidence="9" key="3">
    <citation type="journal article" date="2008" name="Nucleic Acids Res.">
        <title>The rice annotation project database (RAP-DB): 2008 update.</title>
        <authorList>
            <consortium name="The rice annotation project (RAP)"/>
        </authorList>
    </citation>
    <scope>GENOME REANNOTATION</scope>
    <source>
        <strain evidence="9">cv. Nipponbare</strain>
    </source>
</reference>
<dbReference type="InterPro" id="IPR011990">
    <property type="entry name" value="TPR-like_helical_dom_sf"/>
</dbReference>
<comment type="similarity">
    <text evidence="1">Belongs to the PPR family. P subfamily.</text>
</comment>